<evidence type="ECO:0000256" key="1">
    <source>
        <dbReference type="SAM" id="MobiDB-lite"/>
    </source>
</evidence>
<reference evidence="2" key="1">
    <citation type="submission" date="2023-01" db="EMBL/GenBank/DDBJ databases">
        <title>Genome assembly of the deep-sea coral Lophelia pertusa.</title>
        <authorList>
            <person name="Herrera S."/>
            <person name="Cordes E."/>
        </authorList>
    </citation>
    <scope>NUCLEOTIDE SEQUENCE</scope>
    <source>
        <strain evidence="2">USNM1676648</strain>
        <tissue evidence="2">Polyp</tissue>
    </source>
</reference>
<comment type="caution">
    <text evidence="2">The sequence shown here is derived from an EMBL/GenBank/DDBJ whole genome shotgun (WGS) entry which is preliminary data.</text>
</comment>
<feature type="region of interest" description="Disordered" evidence="1">
    <location>
        <begin position="1"/>
        <end position="22"/>
    </location>
</feature>
<evidence type="ECO:0000313" key="3">
    <source>
        <dbReference type="Proteomes" id="UP001163046"/>
    </source>
</evidence>
<evidence type="ECO:0000313" key="2">
    <source>
        <dbReference type="EMBL" id="KAJ7340480.1"/>
    </source>
</evidence>
<keyword evidence="3" id="KW-1185">Reference proteome</keyword>
<dbReference type="EMBL" id="MU827778">
    <property type="protein sequence ID" value="KAJ7340480.1"/>
    <property type="molecule type" value="Genomic_DNA"/>
</dbReference>
<organism evidence="2 3">
    <name type="scientific">Desmophyllum pertusum</name>
    <dbReference type="NCBI Taxonomy" id="174260"/>
    <lineage>
        <taxon>Eukaryota</taxon>
        <taxon>Metazoa</taxon>
        <taxon>Cnidaria</taxon>
        <taxon>Anthozoa</taxon>
        <taxon>Hexacorallia</taxon>
        <taxon>Scleractinia</taxon>
        <taxon>Caryophylliina</taxon>
        <taxon>Caryophylliidae</taxon>
        <taxon>Desmophyllum</taxon>
    </lineage>
</organism>
<accession>A0A9W9YGP5</accession>
<proteinExistence type="predicted"/>
<sequence>MTAVDSSCGLDDDDSGSASSSSFVQTCTSKIIQITYNRNSTGFNQFAPGGSNSAEMIMRTVWFAPVDNLQQC</sequence>
<gene>
    <name evidence="2" type="ORF">OS493_003230</name>
</gene>
<dbReference type="AlphaFoldDB" id="A0A9W9YGP5"/>
<protein>
    <submittedName>
        <fullName evidence="2">Uncharacterized protein</fullName>
    </submittedName>
</protein>
<name>A0A9W9YGP5_9CNID</name>
<dbReference type="Proteomes" id="UP001163046">
    <property type="component" value="Unassembled WGS sequence"/>
</dbReference>